<dbReference type="Proteomes" id="UP000801492">
    <property type="component" value="Unassembled WGS sequence"/>
</dbReference>
<sequence>MSKVSQLLLYAFCKTALQVLIHLCGFKCQRTIAREGDSTNTRKAIEIVLQNKLSIKTAAKEFGEKRTRLAYLLVKRIREDGIDKVALTSDFKKSAAFLAEMEHSLMECSSIFLRQTEAGLGALQFNPDSDSNSEGFKQKRRQTGGPGSFERGENVIQFPPLVIPFRSLGFFQSLDVDFMFSFASARETHPVASTSAAEFTYVGVVTVSTTDHSAQATRVGPQKGNFPVAETSTVAILAQFSMENTIKG</sequence>
<feature type="chain" id="PRO_5035481989" description="HTH psq-type domain-containing protein" evidence="2">
    <location>
        <begin position="19"/>
        <end position="248"/>
    </location>
</feature>
<protein>
    <recommendedName>
        <fullName evidence="5">HTH psq-type domain-containing protein</fullName>
    </recommendedName>
</protein>
<evidence type="ECO:0000313" key="3">
    <source>
        <dbReference type="EMBL" id="KAF2900093.1"/>
    </source>
</evidence>
<comment type="caution">
    <text evidence="3">The sequence shown here is derived from an EMBL/GenBank/DDBJ whole genome shotgun (WGS) entry which is preliminary data.</text>
</comment>
<evidence type="ECO:0000256" key="1">
    <source>
        <dbReference type="SAM" id="MobiDB-lite"/>
    </source>
</evidence>
<evidence type="ECO:0000256" key="2">
    <source>
        <dbReference type="SAM" id="SignalP"/>
    </source>
</evidence>
<dbReference type="AlphaFoldDB" id="A0A8K0DBD1"/>
<accession>A0A8K0DBD1</accession>
<organism evidence="3 4">
    <name type="scientific">Ignelater luminosus</name>
    <name type="common">Cucubano</name>
    <name type="synonym">Pyrophorus luminosus</name>
    <dbReference type="NCBI Taxonomy" id="2038154"/>
    <lineage>
        <taxon>Eukaryota</taxon>
        <taxon>Metazoa</taxon>
        <taxon>Ecdysozoa</taxon>
        <taxon>Arthropoda</taxon>
        <taxon>Hexapoda</taxon>
        <taxon>Insecta</taxon>
        <taxon>Pterygota</taxon>
        <taxon>Neoptera</taxon>
        <taxon>Endopterygota</taxon>
        <taxon>Coleoptera</taxon>
        <taxon>Polyphaga</taxon>
        <taxon>Elateriformia</taxon>
        <taxon>Elateroidea</taxon>
        <taxon>Elateridae</taxon>
        <taxon>Agrypninae</taxon>
        <taxon>Pyrophorini</taxon>
        <taxon>Ignelater</taxon>
    </lineage>
</organism>
<name>A0A8K0DBD1_IGNLU</name>
<feature type="signal peptide" evidence="2">
    <location>
        <begin position="1"/>
        <end position="18"/>
    </location>
</feature>
<keyword evidence="2" id="KW-0732">Signal</keyword>
<dbReference type="EMBL" id="VTPC01002393">
    <property type="protein sequence ID" value="KAF2900093.1"/>
    <property type="molecule type" value="Genomic_DNA"/>
</dbReference>
<evidence type="ECO:0000313" key="4">
    <source>
        <dbReference type="Proteomes" id="UP000801492"/>
    </source>
</evidence>
<proteinExistence type="predicted"/>
<feature type="region of interest" description="Disordered" evidence="1">
    <location>
        <begin position="128"/>
        <end position="152"/>
    </location>
</feature>
<reference evidence="3" key="1">
    <citation type="submission" date="2019-08" db="EMBL/GenBank/DDBJ databases">
        <title>The genome of the North American firefly Photinus pyralis.</title>
        <authorList>
            <consortium name="Photinus pyralis genome working group"/>
            <person name="Fallon T.R."/>
            <person name="Sander Lower S.E."/>
            <person name="Weng J.-K."/>
        </authorList>
    </citation>
    <scope>NUCLEOTIDE SEQUENCE</scope>
    <source>
        <strain evidence="3">TRF0915ILg1</strain>
        <tissue evidence="3">Whole body</tissue>
    </source>
</reference>
<keyword evidence="4" id="KW-1185">Reference proteome</keyword>
<evidence type="ECO:0008006" key="5">
    <source>
        <dbReference type="Google" id="ProtNLM"/>
    </source>
</evidence>
<gene>
    <name evidence="3" type="ORF">ILUMI_06091</name>
</gene>